<dbReference type="Proteomes" id="UP000516349">
    <property type="component" value="Chromosome"/>
</dbReference>
<accession>A0A7H1NP07</accession>
<keyword evidence="3" id="KW-1185">Reference proteome</keyword>
<dbReference type="RefSeq" id="WP_203413984.1">
    <property type="nucleotide sequence ID" value="NZ_CP060244.1"/>
</dbReference>
<dbReference type="Pfam" id="PF00881">
    <property type="entry name" value="Nitroreductase"/>
    <property type="match status" value="1"/>
</dbReference>
<name>A0A7H1NP07_9PROT</name>
<dbReference type="PANTHER" id="PTHR43543:SF1">
    <property type="entry name" value="MALONIC SEMIALDEHYDE REDUCTASE RUTE-RELATED"/>
    <property type="match status" value="1"/>
</dbReference>
<dbReference type="KEGG" id="ebla:JGUZn3_02590"/>
<proteinExistence type="predicted"/>
<dbReference type="SUPFAM" id="SSF55469">
    <property type="entry name" value="FMN-dependent nitroreductase-like"/>
    <property type="match status" value="1"/>
</dbReference>
<evidence type="ECO:0000259" key="1">
    <source>
        <dbReference type="Pfam" id="PF00881"/>
    </source>
</evidence>
<organism evidence="2 3">
    <name type="scientific">Entomobacter blattae</name>
    <dbReference type="NCBI Taxonomy" id="2762277"/>
    <lineage>
        <taxon>Bacteria</taxon>
        <taxon>Pseudomonadati</taxon>
        <taxon>Pseudomonadota</taxon>
        <taxon>Alphaproteobacteria</taxon>
        <taxon>Acetobacterales</taxon>
        <taxon>Acetobacteraceae</taxon>
        <taxon>Entomobacter</taxon>
    </lineage>
</organism>
<dbReference type="Gene3D" id="3.40.109.10">
    <property type="entry name" value="NADH Oxidase"/>
    <property type="match status" value="1"/>
</dbReference>
<dbReference type="PANTHER" id="PTHR43543">
    <property type="entry name" value="MALONIC SEMIALDEHYDE REDUCTASE RUTE-RELATED"/>
    <property type="match status" value="1"/>
</dbReference>
<dbReference type="EC" id="1.1.1.298" evidence="2"/>
<evidence type="ECO:0000313" key="2">
    <source>
        <dbReference type="EMBL" id="QNT77517.1"/>
    </source>
</evidence>
<evidence type="ECO:0000313" key="3">
    <source>
        <dbReference type="Proteomes" id="UP000516349"/>
    </source>
</evidence>
<dbReference type="NCBIfam" id="NF003768">
    <property type="entry name" value="PRK05365.1"/>
    <property type="match status" value="1"/>
</dbReference>
<reference evidence="2 3" key="1">
    <citation type="submission" date="2020-08" db="EMBL/GenBank/DDBJ databases">
        <title>Complete genome sequence of Entomobacter blattae G55GP.</title>
        <authorList>
            <person name="Poehlein A."/>
            <person name="Guzman J."/>
            <person name="Daniel R."/>
            <person name="Vilcinskas A."/>
        </authorList>
    </citation>
    <scope>NUCLEOTIDE SEQUENCE [LARGE SCALE GENOMIC DNA]</scope>
    <source>
        <strain evidence="2 3">G55GP</strain>
    </source>
</reference>
<sequence>MNNLDNLVEILFENAHTAVAWQDRAVPATLPEQLYNHVKWGPTSANSSPARFVFLASKEVRQRLRPAIVAGNVEKIIEAPLVVLVAYDLQFYDQFPKLWPHEDLRSWYAADHVLAEETAQRNSTLQGGYMILAARALGFDVAPISGFDAALVEEIFLQGKNWRLNFIMGIGYADSTRQQPRKPRLDFEEACLLYPPPMDN</sequence>
<dbReference type="EMBL" id="CP060244">
    <property type="protein sequence ID" value="QNT77517.1"/>
    <property type="molecule type" value="Genomic_DNA"/>
</dbReference>
<protein>
    <submittedName>
        <fullName evidence="2">Putative malonic semialdehyde reductase RutE</fullName>
        <ecNumber evidence="2">1.1.1.298</ecNumber>
    </submittedName>
</protein>
<dbReference type="InterPro" id="IPR000415">
    <property type="entry name" value="Nitroreductase-like"/>
</dbReference>
<dbReference type="InterPro" id="IPR050461">
    <property type="entry name" value="Nitroreductase_HadB/RutE"/>
</dbReference>
<keyword evidence="2" id="KW-0560">Oxidoreductase</keyword>
<feature type="domain" description="Nitroreductase" evidence="1">
    <location>
        <begin position="23"/>
        <end position="172"/>
    </location>
</feature>
<gene>
    <name evidence="2" type="primary">rutE</name>
    <name evidence="2" type="ORF">JGUZn3_02590</name>
</gene>
<dbReference type="GO" id="GO:0035527">
    <property type="term" value="F:3-hydroxypropionate dehydrogenase (NADP+) activity"/>
    <property type="evidence" value="ECO:0007669"/>
    <property type="project" value="UniProtKB-EC"/>
</dbReference>
<dbReference type="AlphaFoldDB" id="A0A7H1NP07"/>
<dbReference type="InterPro" id="IPR029479">
    <property type="entry name" value="Nitroreductase"/>
</dbReference>